<dbReference type="Gene3D" id="2.170.190.11">
    <property type="entry name" value="Molybdopterin biosynthesis moea protein, domain 3"/>
    <property type="match status" value="1"/>
</dbReference>
<dbReference type="PANTHER" id="PTHR10192">
    <property type="entry name" value="MOLYBDOPTERIN BIOSYNTHESIS PROTEIN"/>
    <property type="match status" value="1"/>
</dbReference>
<evidence type="ECO:0000256" key="6">
    <source>
        <dbReference type="RuleBase" id="RU365090"/>
    </source>
</evidence>
<dbReference type="InterPro" id="IPR036135">
    <property type="entry name" value="MoeA_linker/N_sf"/>
</dbReference>
<evidence type="ECO:0000313" key="8">
    <source>
        <dbReference type="EMBL" id="MDG3587085.1"/>
    </source>
</evidence>
<keyword evidence="6" id="KW-0500">Molybdenum</keyword>
<dbReference type="Gene3D" id="3.40.980.10">
    <property type="entry name" value="MoaB/Mog-like domain"/>
    <property type="match status" value="1"/>
</dbReference>
<comment type="cofactor">
    <cofactor evidence="6">
        <name>Mg(2+)</name>
        <dbReference type="ChEBI" id="CHEBI:18420"/>
    </cofactor>
</comment>
<dbReference type="Proteomes" id="UP001153642">
    <property type="component" value="Unassembled WGS sequence"/>
</dbReference>
<dbReference type="RefSeq" id="WP_277900650.1">
    <property type="nucleotide sequence ID" value="NZ_JAPMUA010000005.1"/>
</dbReference>
<proteinExistence type="inferred from homology"/>
<dbReference type="InterPro" id="IPR036688">
    <property type="entry name" value="MoeA_C_domain_IV_sf"/>
</dbReference>
<evidence type="ECO:0000256" key="4">
    <source>
        <dbReference type="ARBA" id="ARBA00023150"/>
    </source>
</evidence>
<comment type="similarity">
    <text evidence="3 6">Belongs to the MoeA family.</text>
</comment>
<dbReference type="EMBL" id="JAPMUA010000005">
    <property type="protein sequence ID" value="MDG3587085.1"/>
    <property type="molecule type" value="Genomic_DNA"/>
</dbReference>
<dbReference type="Pfam" id="PF03454">
    <property type="entry name" value="MoeA_C"/>
    <property type="match status" value="1"/>
</dbReference>
<evidence type="ECO:0000256" key="1">
    <source>
        <dbReference type="ARBA" id="ARBA00002901"/>
    </source>
</evidence>
<dbReference type="CDD" id="cd00887">
    <property type="entry name" value="MoeA"/>
    <property type="match status" value="1"/>
</dbReference>
<dbReference type="Pfam" id="PF00994">
    <property type="entry name" value="MoCF_biosynth"/>
    <property type="match status" value="1"/>
</dbReference>
<dbReference type="InterPro" id="IPR005111">
    <property type="entry name" value="MoeA_C_domain_IV"/>
</dbReference>
<dbReference type="Pfam" id="PF03453">
    <property type="entry name" value="MoeA_N"/>
    <property type="match status" value="1"/>
</dbReference>
<comment type="function">
    <text evidence="1 6">Catalyzes the insertion of molybdate into adenylated molybdopterin with the concomitant release of AMP.</text>
</comment>
<organism evidence="8 9">
    <name type="scientific">Galbibacter pacificus</name>
    <dbReference type="NCBI Taxonomy" id="2996052"/>
    <lineage>
        <taxon>Bacteria</taxon>
        <taxon>Pseudomonadati</taxon>
        <taxon>Bacteroidota</taxon>
        <taxon>Flavobacteriia</taxon>
        <taxon>Flavobacteriales</taxon>
        <taxon>Flavobacteriaceae</taxon>
        <taxon>Galbibacter</taxon>
    </lineage>
</organism>
<dbReference type="EC" id="2.10.1.1" evidence="6"/>
<keyword evidence="6" id="KW-0479">Metal-binding</keyword>
<sequence length="389" mass="42687">MISVYEALQIVFQQSIAATITEASIINAEGHVLAEDVHAPISLPPFQQSAMDGFAVKLTSEENYKIVGCVQAGDISDIILKEGEAVRIYTGAKVPFSADAVLMAEHVVEKNGYIKQARPYTGKTNIKLAGEQVKKGDLAIPKNTLLNSSALAYAAALGLDRVKVYKRPDVALLITGNEVQPPGDKLEEGKIYDSNSIMLQLLLRKLGIKTIRCFYVSDEMDDTLHKLKEAIENYDILIASGGVSVGDYDLMERAFETLGVMQHFYKINQKPGKPIYFGTKEKTILFGLPGNPAACFINFQVYVVAAIQKAMNCKERGFKKAVLKESIENSNGKSLFLRGNKTVDGIEIHKNQSSSMLVSLIKTDVLVYVPADTACIEKGKEVLYLDILQ</sequence>
<keyword evidence="6" id="KW-0808">Transferase</keyword>
<evidence type="ECO:0000256" key="2">
    <source>
        <dbReference type="ARBA" id="ARBA00005046"/>
    </source>
</evidence>
<dbReference type="Gene3D" id="3.90.105.10">
    <property type="entry name" value="Molybdopterin biosynthesis moea protein, domain 2"/>
    <property type="match status" value="1"/>
</dbReference>
<comment type="caution">
    <text evidence="8">The sequence shown here is derived from an EMBL/GenBank/DDBJ whole genome shotgun (WGS) entry which is preliminary data.</text>
</comment>
<comment type="catalytic activity">
    <reaction evidence="5">
        <text>adenylyl-molybdopterin + molybdate = Mo-molybdopterin + AMP + H(+)</text>
        <dbReference type="Rhea" id="RHEA:35047"/>
        <dbReference type="ChEBI" id="CHEBI:15378"/>
        <dbReference type="ChEBI" id="CHEBI:36264"/>
        <dbReference type="ChEBI" id="CHEBI:62727"/>
        <dbReference type="ChEBI" id="CHEBI:71302"/>
        <dbReference type="ChEBI" id="CHEBI:456215"/>
        <dbReference type="EC" id="2.10.1.1"/>
    </reaction>
</comment>
<dbReference type="SUPFAM" id="SSF53218">
    <property type="entry name" value="Molybdenum cofactor biosynthesis proteins"/>
    <property type="match status" value="1"/>
</dbReference>
<keyword evidence="6" id="KW-0460">Magnesium</keyword>
<keyword evidence="4 6" id="KW-0501">Molybdenum cofactor biosynthesis</keyword>
<accession>A0ABT6FUY7</accession>
<dbReference type="InterPro" id="IPR036425">
    <property type="entry name" value="MoaB/Mog-like_dom_sf"/>
</dbReference>
<evidence type="ECO:0000313" key="9">
    <source>
        <dbReference type="Proteomes" id="UP001153642"/>
    </source>
</evidence>
<evidence type="ECO:0000256" key="5">
    <source>
        <dbReference type="ARBA" id="ARBA00047317"/>
    </source>
</evidence>
<dbReference type="Gene3D" id="2.40.340.10">
    <property type="entry name" value="MoeA, C-terminal, domain IV"/>
    <property type="match status" value="1"/>
</dbReference>
<name>A0ABT6FUY7_9FLAO</name>
<keyword evidence="9" id="KW-1185">Reference proteome</keyword>
<dbReference type="InterPro" id="IPR005110">
    <property type="entry name" value="MoeA_linker/N"/>
</dbReference>
<dbReference type="SMART" id="SM00852">
    <property type="entry name" value="MoCF_biosynth"/>
    <property type="match status" value="1"/>
</dbReference>
<protein>
    <recommendedName>
        <fullName evidence="6">Molybdopterin molybdenumtransferase</fullName>
        <ecNumber evidence="6">2.10.1.1</ecNumber>
    </recommendedName>
</protein>
<dbReference type="PANTHER" id="PTHR10192:SF5">
    <property type="entry name" value="GEPHYRIN"/>
    <property type="match status" value="1"/>
</dbReference>
<gene>
    <name evidence="8" type="ORF">OSR52_14520</name>
</gene>
<dbReference type="SUPFAM" id="SSF63867">
    <property type="entry name" value="MoeA C-terminal domain-like"/>
    <property type="match status" value="1"/>
</dbReference>
<evidence type="ECO:0000256" key="3">
    <source>
        <dbReference type="ARBA" id="ARBA00010763"/>
    </source>
</evidence>
<evidence type="ECO:0000259" key="7">
    <source>
        <dbReference type="SMART" id="SM00852"/>
    </source>
</evidence>
<comment type="pathway">
    <text evidence="2 6">Cofactor biosynthesis; molybdopterin biosynthesis.</text>
</comment>
<dbReference type="InterPro" id="IPR038987">
    <property type="entry name" value="MoeA-like"/>
</dbReference>
<dbReference type="NCBIfam" id="TIGR00177">
    <property type="entry name" value="molyb_syn"/>
    <property type="match status" value="1"/>
</dbReference>
<dbReference type="SUPFAM" id="SSF63882">
    <property type="entry name" value="MoeA N-terminal region -like"/>
    <property type="match status" value="1"/>
</dbReference>
<dbReference type="InterPro" id="IPR001453">
    <property type="entry name" value="MoaB/Mog_dom"/>
</dbReference>
<feature type="domain" description="MoaB/Mog" evidence="7">
    <location>
        <begin position="171"/>
        <end position="309"/>
    </location>
</feature>
<reference evidence="8" key="1">
    <citation type="submission" date="2022-11" db="EMBL/GenBank/DDBJ databases">
        <title>High-quality draft genome sequence of Galbibacter sp. strain CMA-7.</title>
        <authorList>
            <person name="Wei L."/>
            <person name="Dong C."/>
            <person name="Shao Z."/>
        </authorList>
    </citation>
    <scope>NUCLEOTIDE SEQUENCE</scope>
    <source>
        <strain evidence="8">CMA-7</strain>
    </source>
</reference>